<evidence type="ECO:0000256" key="1">
    <source>
        <dbReference type="ARBA" id="ARBA00001031"/>
    </source>
</evidence>
<keyword evidence="6" id="KW-0677">Repeat</keyword>
<dbReference type="Gene3D" id="3.40.50.10490">
    <property type="entry name" value="Glucose-6-phosphate isomerase like protein, domain 1"/>
    <property type="match status" value="2"/>
</dbReference>
<dbReference type="PROSITE" id="PS51278">
    <property type="entry name" value="GATASE_TYPE_2"/>
    <property type="match status" value="1"/>
</dbReference>
<comment type="subunit">
    <text evidence="8">Homodimer.</text>
</comment>
<evidence type="ECO:0000256" key="5">
    <source>
        <dbReference type="ARBA" id="ARBA00022679"/>
    </source>
</evidence>
<dbReference type="RefSeq" id="WP_277576799.1">
    <property type="nucleotide sequence ID" value="NZ_JANRMI010000001.1"/>
</dbReference>
<dbReference type="NCBIfam" id="TIGR01135">
    <property type="entry name" value="glmS"/>
    <property type="match status" value="1"/>
</dbReference>
<keyword evidence="7" id="KW-0315">Glutamine amidotransferase</keyword>
<dbReference type="NCBIfam" id="NF001484">
    <property type="entry name" value="PRK00331.1"/>
    <property type="match status" value="1"/>
</dbReference>
<organism evidence="11 12">
    <name type="scientific">Bdellovibrio svalbardensis</name>
    <dbReference type="NCBI Taxonomy" id="2972972"/>
    <lineage>
        <taxon>Bacteria</taxon>
        <taxon>Pseudomonadati</taxon>
        <taxon>Bdellovibrionota</taxon>
        <taxon>Bdellovibrionia</taxon>
        <taxon>Bdellovibrionales</taxon>
        <taxon>Pseudobdellovibrionaceae</taxon>
        <taxon>Bdellovibrio</taxon>
    </lineage>
</organism>
<dbReference type="InterPro" id="IPR001347">
    <property type="entry name" value="SIS_dom"/>
</dbReference>
<gene>
    <name evidence="8 11" type="primary">glmS</name>
    <name evidence="11" type="ORF">NWE73_03050</name>
</gene>
<dbReference type="Pfam" id="PF13522">
    <property type="entry name" value="GATase_6"/>
    <property type="match status" value="1"/>
</dbReference>
<evidence type="ECO:0000256" key="4">
    <source>
        <dbReference type="ARBA" id="ARBA00022576"/>
    </source>
</evidence>
<keyword evidence="5 8" id="KW-0808">Transferase</keyword>
<dbReference type="CDD" id="cd00714">
    <property type="entry name" value="GFAT"/>
    <property type="match status" value="1"/>
</dbReference>
<dbReference type="Proteomes" id="UP001152321">
    <property type="component" value="Unassembled WGS sequence"/>
</dbReference>
<keyword evidence="4 8" id="KW-0032">Aminotransferase</keyword>
<evidence type="ECO:0000256" key="7">
    <source>
        <dbReference type="ARBA" id="ARBA00022962"/>
    </source>
</evidence>
<dbReference type="PROSITE" id="PS51464">
    <property type="entry name" value="SIS"/>
    <property type="match status" value="2"/>
</dbReference>
<feature type="initiator methionine" description="Removed" evidence="8">
    <location>
        <position position="1"/>
    </location>
</feature>
<evidence type="ECO:0000256" key="3">
    <source>
        <dbReference type="ARBA" id="ARBA00016090"/>
    </source>
</evidence>
<dbReference type="InterPro" id="IPR047084">
    <property type="entry name" value="GFAT_N"/>
</dbReference>
<keyword evidence="12" id="KW-1185">Reference proteome</keyword>
<comment type="caution">
    <text evidence="11">The sequence shown here is derived from an EMBL/GenBank/DDBJ whole genome shotgun (WGS) entry which is preliminary data.</text>
</comment>
<dbReference type="InterPro" id="IPR046348">
    <property type="entry name" value="SIS_dom_sf"/>
</dbReference>
<evidence type="ECO:0000313" key="11">
    <source>
        <dbReference type="EMBL" id="MDG0815323.1"/>
    </source>
</evidence>
<dbReference type="PANTHER" id="PTHR10937:SF0">
    <property type="entry name" value="GLUTAMINE--FRUCTOSE-6-PHOSPHATE TRANSAMINASE (ISOMERIZING)"/>
    <property type="match status" value="1"/>
</dbReference>
<evidence type="ECO:0000313" key="12">
    <source>
        <dbReference type="Proteomes" id="UP001152321"/>
    </source>
</evidence>
<dbReference type="GO" id="GO:0004360">
    <property type="term" value="F:glutamine-fructose-6-phosphate transaminase (isomerizing) activity"/>
    <property type="evidence" value="ECO:0007669"/>
    <property type="project" value="UniProtKB-EC"/>
</dbReference>
<dbReference type="CDD" id="cd05009">
    <property type="entry name" value="SIS_GlmS_GlmD_2"/>
    <property type="match status" value="1"/>
</dbReference>
<dbReference type="SUPFAM" id="SSF53697">
    <property type="entry name" value="SIS domain"/>
    <property type="match status" value="1"/>
</dbReference>
<dbReference type="EMBL" id="JANRMI010000001">
    <property type="protein sequence ID" value="MDG0815323.1"/>
    <property type="molecule type" value="Genomic_DNA"/>
</dbReference>
<dbReference type="InterPro" id="IPR029055">
    <property type="entry name" value="Ntn_hydrolases_N"/>
</dbReference>
<dbReference type="InterPro" id="IPR035466">
    <property type="entry name" value="GlmS/AgaS_SIS"/>
</dbReference>
<dbReference type="InterPro" id="IPR017932">
    <property type="entry name" value="GATase_2_dom"/>
</dbReference>
<feature type="domain" description="SIS" evidence="10">
    <location>
        <begin position="305"/>
        <end position="444"/>
    </location>
</feature>
<evidence type="ECO:0000256" key="6">
    <source>
        <dbReference type="ARBA" id="ARBA00022737"/>
    </source>
</evidence>
<dbReference type="InterPro" id="IPR005855">
    <property type="entry name" value="GFAT"/>
</dbReference>
<evidence type="ECO:0000259" key="9">
    <source>
        <dbReference type="PROSITE" id="PS51278"/>
    </source>
</evidence>
<evidence type="ECO:0000256" key="2">
    <source>
        <dbReference type="ARBA" id="ARBA00012916"/>
    </source>
</evidence>
<feature type="domain" description="SIS" evidence="10">
    <location>
        <begin position="477"/>
        <end position="618"/>
    </location>
</feature>
<keyword evidence="8" id="KW-0963">Cytoplasm</keyword>
<reference evidence="11" key="1">
    <citation type="submission" date="2022-08" db="EMBL/GenBank/DDBJ databases">
        <title>Novel Bdellovibrio Species Isolated from Svalbard: Designation Bdellovibrio svalbardensis.</title>
        <authorList>
            <person name="Mitchell R.J."/>
            <person name="Choi S.Y."/>
        </authorList>
    </citation>
    <scope>NUCLEOTIDE SEQUENCE</scope>
    <source>
        <strain evidence="11">PAP01</strain>
    </source>
</reference>
<comment type="catalytic activity">
    <reaction evidence="1 8">
        <text>D-fructose 6-phosphate + L-glutamine = D-glucosamine 6-phosphate + L-glutamate</text>
        <dbReference type="Rhea" id="RHEA:13237"/>
        <dbReference type="ChEBI" id="CHEBI:29985"/>
        <dbReference type="ChEBI" id="CHEBI:58359"/>
        <dbReference type="ChEBI" id="CHEBI:58725"/>
        <dbReference type="ChEBI" id="CHEBI:61527"/>
        <dbReference type="EC" id="2.6.1.16"/>
    </reaction>
</comment>
<protein>
    <recommendedName>
        <fullName evidence="3 8">Glutamine--fructose-6-phosphate aminotransferase [isomerizing]</fullName>
        <ecNumber evidence="2 8">2.6.1.16</ecNumber>
    </recommendedName>
    <alternativeName>
        <fullName evidence="8">D-fructose-6-phosphate amidotransferase</fullName>
    </alternativeName>
    <alternativeName>
        <fullName evidence="8">GFAT</fullName>
    </alternativeName>
    <alternativeName>
        <fullName evidence="8">Glucosamine-6-phosphate synthase</fullName>
    </alternativeName>
    <alternativeName>
        <fullName evidence="8">Hexosephosphate aminotransferase</fullName>
    </alternativeName>
    <alternativeName>
        <fullName evidence="8">L-glutamine--D-fructose-6-phosphate amidotransferase</fullName>
    </alternativeName>
</protein>
<dbReference type="Gene3D" id="3.60.20.10">
    <property type="entry name" value="Glutamine Phosphoribosylpyrophosphate, subunit 1, domain 1"/>
    <property type="match status" value="1"/>
</dbReference>
<feature type="domain" description="Glutamine amidotransferase type-2" evidence="9">
    <location>
        <begin position="2"/>
        <end position="217"/>
    </location>
</feature>
<proteinExistence type="inferred from homology"/>
<evidence type="ECO:0000256" key="8">
    <source>
        <dbReference type="HAMAP-Rule" id="MF_00164"/>
    </source>
</evidence>
<dbReference type="PANTHER" id="PTHR10937">
    <property type="entry name" value="GLUCOSAMINE--FRUCTOSE-6-PHOSPHATE AMINOTRANSFERASE, ISOMERIZING"/>
    <property type="match status" value="1"/>
</dbReference>
<feature type="active site" description="For Fru-6P isomerization activity" evidence="8">
    <location>
        <position position="623"/>
    </location>
</feature>
<dbReference type="SUPFAM" id="SSF56235">
    <property type="entry name" value="N-terminal nucleophile aminohydrolases (Ntn hydrolases)"/>
    <property type="match status" value="1"/>
</dbReference>
<evidence type="ECO:0000259" key="10">
    <source>
        <dbReference type="PROSITE" id="PS51464"/>
    </source>
</evidence>
<feature type="active site" description="Nucleophile; for GATase activity" evidence="8">
    <location>
        <position position="2"/>
    </location>
</feature>
<sequence length="628" mass="69327">MCGIVGYLGPQSPKDIIISGLKKLEYRGYDSAGIAILDQGKTKRVRAQGKLKALEDKLVGEKFDGHLGIGHTRWATHGKPSERNAHPHQVRGINLVHNGIIENYLDIREELLAQGADITSDTDSELVAHLIANEVEITKDLFQAVERTLGKLRGAFSILVMWEQQPDRLIAFKDGPPLVVGLGEKEMFVASDVQALIQYTKKFVYLEDREIADIKGNEVKFFSANGFPIQKKVVELNWNPEMVEKQGFAHYMLKEIYEQPRAVASAIEPHVNPETFSVALKNVGFGGVSVQKLDELDSKADWAKTQEMFKGIERVFIIACGTSFYAGLIGKYLFEQLARIPVEVDIASEFRYRNPVIPPKTLVMTISQSGETADTLAAIRMAKEMGATTLSVCNVRNSTIDREAHGHLYMNSGPEIGVASTKAFTSTLAVLNCIAIALGRTRGALDEKTEAELVKSIMAVPSQMEGVLAFDKYFEEAASGLKLFRGFLYMGRGTSYPIAMEGALKLKELAYMHAEGYAAGEMKHGPLALIDERMAIVMVAPTDHLYEKTISNLEEARARGGKIISIGTGDNEKLRAISEYYLAMPKAHWTTHALLSVIPLQLMSYHLACSLGYDVDQPRNLAKSVTVE</sequence>
<name>A0ABT6DEV7_9BACT</name>
<dbReference type="EC" id="2.6.1.16" evidence="2 8"/>
<dbReference type="InterPro" id="IPR035490">
    <property type="entry name" value="GlmS/FrlB_SIS"/>
</dbReference>
<comment type="function">
    <text evidence="8">Catalyzes the first step in hexosamine metabolism, converting fructose-6P into glucosamine-6P using glutamine as a nitrogen source.</text>
</comment>
<dbReference type="HAMAP" id="MF_00164">
    <property type="entry name" value="GlmS"/>
    <property type="match status" value="1"/>
</dbReference>
<comment type="subcellular location">
    <subcellularLocation>
        <location evidence="8">Cytoplasm</location>
    </subcellularLocation>
</comment>
<dbReference type="Pfam" id="PF01380">
    <property type="entry name" value="SIS"/>
    <property type="match status" value="2"/>
</dbReference>
<dbReference type="CDD" id="cd05008">
    <property type="entry name" value="SIS_GlmS_GlmD_1"/>
    <property type="match status" value="1"/>
</dbReference>
<accession>A0ABT6DEV7</accession>